<dbReference type="Proteomes" id="UP001610631">
    <property type="component" value="Unassembled WGS sequence"/>
</dbReference>
<dbReference type="InterPro" id="IPR023213">
    <property type="entry name" value="CAT-like_dom_sf"/>
</dbReference>
<keyword evidence="3" id="KW-1185">Reference proteome</keyword>
<dbReference type="Pfam" id="PF00668">
    <property type="entry name" value="Condensation"/>
    <property type="match status" value="1"/>
</dbReference>
<name>A0ABW7PQE7_9ACTN</name>
<dbReference type="PANTHER" id="PTHR45398:SF1">
    <property type="entry name" value="ENZYME, PUTATIVE (JCVI)-RELATED"/>
    <property type="match status" value="1"/>
</dbReference>
<dbReference type="PANTHER" id="PTHR45398">
    <property type="match status" value="1"/>
</dbReference>
<accession>A0ABW7PQE7</accession>
<evidence type="ECO:0000259" key="1">
    <source>
        <dbReference type="Pfam" id="PF00668"/>
    </source>
</evidence>
<feature type="non-terminal residue" evidence="2">
    <location>
        <position position="179"/>
    </location>
</feature>
<proteinExistence type="predicted"/>
<comment type="caution">
    <text evidence="2">The sequence shown here is derived from an EMBL/GenBank/DDBJ whole genome shotgun (WGS) entry which is preliminary data.</text>
</comment>
<dbReference type="EMBL" id="JBBDHD010000317">
    <property type="protein sequence ID" value="MFH7600653.1"/>
    <property type="molecule type" value="Genomic_DNA"/>
</dbReference>
<evidence type="ECO:0000313" key="2">
    <source>
        <dbReference type="EMBL" id="MFH7600653.1"/>
    </source>
</evidence>
<dbReference type="InterPro" id="IPR001242">
    <property type="entry name" value="Condensation_dom"/>
</dbReference>
<dbReference type="Gene3D" id="3.30.559.10">
    <property type="entry name" value="Chloramphenicol acetyltransferase-like domain"/>
    <property type="match status" value="1"/>
</dbReference>
<dbReference type="SUPFAM" id="SSF52777">
    <property type="entry name" value="CoA-dependent acyltransferases"/>
    <property type="match status" value="1"/>
</dbReference>
<gene>
    <name evidence="2" type="ORF">WDV06_37015</name>
</gene>
<protein>
    <submittedName>
        <fullName evidence="2">Condensation domain-containing protein</fullName>
    </submittedName>
</protein>
<organism evidence="2 3">
    <name type="scientific">Streptomyces racemochromogenes</name>
    <dbReference type="NCBI Taxonomy" id="67353"/>
    <lineage>
        <taxon>Bacteria</taxon>
        <taxon>Bacillati</taxon>
        <taxon>Actinomycetota</taxon>
        <taxon>Actinomycetes</taxon>
        <taxon>Kitasatosporales</taxon>
        <taxon>Streptomycetaceae</taxon>
        <taxon>Streptomyces</taxon>
    </lineage>
</organism>
<reference evidence="2 3" key="1">
    <citation type="submission" date="2024-03" db="EMBL/GenBank/DDBJ databases">
        <title>Whole genome sequencing of Streptomyces racemochromogenes, to identify antimicrobial biosynthetic gene clusters.</title>
        <authorList>
            <person name="Suryawanshi P."/>
            <person name="Krishnaraj P.U."/>
            <person name="Arun Y.P."/>
            <person name="Suryawanshi M.P."/>
            <person name="Rakshit O."/>
        </authorList>
    </citation>
    <scope>NUCLEOTIDE SEQUENCE [LARGE SCALE GENOMIC DNA]</scope>
    <source>
        <strain evidence="2 3">AUDT626</strain>
    </source>
</reference>
<sequence>MALRLGGSVDVASVRSALGDVVGRHESLRTVFPAVDGVPRQEVVAAGEVGELLEVVEVAASGLEAGLGEAARYAFALDAELPFRATLFRVEDGCDVLLLVLHHIVADGWSAGPLLRDLSQAYAARAEGGAPAWDELEIQYADYALWQQEVLGSEEDPQSLISRQSEYWRQELAGLPELI</sequence>
<evidence type="ECO:0000313" key="3">
    <source>
        <dbReference type="Proteomes" id="UP001610631"/>
    </source>
</evidence>
<feature type="domain" description="Condensation" evidence="1">
    <location>
        <begin position="2"/>
        <end position="175"/>
    </location>
</feature>
<dbReference type="RefSeq" id="WP_395514188.1">
    <property type="nucleotide sequence ID" value="NZ_JBBDHD010000317.1"/>
</dbReference>